<evidence type="ECO:0000313" key="3">
    <source>
        <dbReference type="Proteomes" id="UP000280008"/>
    </source>
</evidence>
<keyword evidence="3" id="KW-1185">Reference proteome</keyword>
<gene>
    <name evidence="2" type="ORF">C8E83_1578</name>
</gene>
<dbReference type="RefSeq" id="WP_170159873.1">
    <property type="nucleotide sequence ID" value="NZ_RBKS01000001.1"/>
</dbReference>
<keyword evidence="1" id="KW-0472">Membrane</keyword>
<protein>
    <submittedName>
        <fullName evidence="2">Uncharacterized protein</fullName>
    </submittedName>
</protein>
<keyword evidence="1" id="KW-0812">Transmembrane</keyword>
<keyword evidence="1" id="KW-1133">Transmembrane helix</keyword>
<proteinExistence type="predicted"/>
<feature type="transmembrane region" description="Helical" evidence="1">
    <location>
        <begin position="20"/>
        <end position="40"/>
    </location>
</feature>
<evidence type="ECO:0000313" key="2">
    <source>
        <dbReference type="EMBL" id="RKR74459.1"/>
    </source>
</evidence>
<reference evidence="2 3" key="1">
    <citation type="submission" date="2018-10" db="EMBL/GenBank/DDBJ databases">
        <title>Sequencing the genomes of 1000 actinobacteria strains.</title>
        <authorList>
            <person name="Klenk H.-P."/>
        </authorList>
    </citation>
    <scope>NUCLEOTIDE SEQUENCE [LARGE SCALE GENOMIC DNA]</scope>
    <source>
        <strain evidence="2 3">DSM 17894</strain>
    </source>
</reference>
<name>A0A495IFB7_9MICO</name>
<sequence length="46" mass="4940">MAGSNKSQRGDRAPKPRPWLLPTIIAVAAVVVVVAIVYTISIGEFF</sequence>
<comment type="caution">
    <text evidence="2">The sequence shown here is derived from an EMBL/GenBank/DDBJ whole genome shotgun (WGS) entry which is preliminary data.</text>
</comment>
<dbReference type="AlphaFoldDB" id="A0A495IFB7"/>
<accession>A0A495IFB7</accession>
<dbReference type="Proteomes" id="UP000280008">
    <property type="component" value="Unassembled WGS sequence"/>
</dbReference>
<evidence type="ECO:0000256" key="1">
    <source>
        <dbReference type="SAM" id="Phobius"/>
    </source>
</evidence>
<dbReference type="EMBL" id="RBKS01000001">
    <property type="protein sequence ID" value="RKR74459.1"/>
    <property type="molecule type" value="Genomic_DNA"/>
</dbReference>
<organism evidence="2 3">
    <name type="scientific">Frondihabitans australicus</name>
    <dbReference type="NCBI Taxonomy" id="386892"/>
    <lineage>
        <taxon>Bacteria</taxon>
        <taxon>Bacillati</taxon>
        <taxon>Actinomycetota</taxon>
        <taxon>Actinomycetes</taxon>
        <taxon>Micrococcales</taxon>
        <taxon>Microbacteriaceae</taxon>
        <taxon>Frondihabitans</taxon>
    </lineage>
</organism>